<dbReference type="SUPFAM" id="SSF161098">
    <property type="entry name" value="MetI-like"/>
    <property type="match status" value="1"/>
</dbReference>
<feature type="transmembrane region" description="Helical" evidence="7">
    <location>
        <begin position="12"/>
        <end position="33"/>
    </location>
</feature>
<dbReference type="PANTHER" id="PTHR30193:SF37">
    <property type="entry name" value="INNER MEMBRANE ABC TRANSPORTER PERMEASE PROTEIN YCJO"/>
    <property type="match status" value="1"/>
</dbReference>
<evidence type="ECO:0000256" key="6">
    <source>
        <dbReference type="ARBA" id="ARBA00023136"/>
    </source>
</evidence>
<organism evidence="9 10">
    <name type="scientific">Roseibium suaedae</name>
    <dbReference type="NCBI Taxonomy" id="735517"/>
    <lineage>
        <taxon>Bacteria</taxon>
        <taxon>Pseudomonadati</taxon>
        <taxon>Pseudomonadota</taxon>
        <taxon>Alphaproteobacteria</taxon>
        <taxon>Hyphomicrobiales</taxon>
        <taxon>Stappiaceae</taxon>
        <taxon>Roseibium</taxon>
    </lineage>
</organism>
<keyword evidence="4 7" id="KW-0812">Transmembrane</keyword>
<keyword evidence="5 7" id="KW-1133">Transmembrane helix</keyword>
<dbReference type="PANTHER" id="PTHR30193">
    <property type="entry name" value="ABC TRANSPORTER PERMEASE PROTEIN"/>
    <property type="match status" value="1"/>
</dbReference>
<evidence type="ECO:0000256" key="3">
    <source>
        <dbReference type="ARBA" id="ARBA00022475"/>
    </source>
</evidence>
<evidence type="ECO:0000256" key="5">
    <source>
        <dbReference type="ARBA" id="ARBA00022989"/>
    </source>
</evidence>
<gene>
    <name evidence="9" type="ORF">SAMN05444272_4004</name>
</gene>
<comment type="similarity">
    <text evidence="7">Belongs to the binding-protein-dependent transport system permease family.</text>
</comment>
<dbReference type="GO" id="GO:0055085">
    <property type="term" value="P:transmembrane transport"/>
    <property type="evidence" value="ECO:0007669"/>
    <property type="project" value="InterPro"/>
</dbReference>
<dbReference type="Proteomes" id="UP000186002">
    <property type="component" value="Unassembled WGS sequence"/>
</dbReference>
<evidence type="ECO:0000256" key="1">
    <source>
        <dbReference type="ARBA" id="ARBA00004651"/>
    </source>
</evidence>
<dbReference type="EMBL" id="FRBW01000005">
    <property type="protein sequence ID" value="SHN08142.1"/>
    <property type="molecule type" value="Genomic_DNA"/>
</dbReference>
<dbReference type="OrthoDB" id="9801818at2"/>
<evidence type="ECO:0000313" key="9">
    <source>
        <dbReference type="EMBL" id="SHN08142.1"/>
    </source>
</evidence>
<feature type="transmembrane region" description="Helical" evidence="7">
    <location>
        <begin position="157"/>
        <end position="182"/>
    </location>
</feature>
<dbReference type="PROSITE" id="PS50928">
    <property type="entry name" value="ABC_TM1"/>
    <property type="match status" value="1"/>
</dbReference>
<feature type="transmembrane region" description="Helical" evidence="7">
    <location>
        <begin position="74"/>
        <end position="95"/>
    </location>
</feature>
<evidence type="ECO:0000256" key="7">
    <source>
        <dbReference type="RuleBase" id="RU363032"/>
    </source>
</evidence>
<feature type="domain" description="ABC transmembrane type-1" evidence="8">
    <location>
        <begin position="70"/>
        <end position="283"/>
    </location>
</feature>
<protein>
    <submittedName>
        <fullName evidence="9">Carbohydrate ABC transporter membrane protein 1, CUT1 family</fullName>
    </submittedName>
</protein>
<proteinExistence type="inferred from homology"/>
<keyword evidence="2 7" id="KW-0813">Transport</keyword>
<evidence type="ECO:0000313" key="10">
    <source>
        <dbReference type="Proteomes" id="UP000186002"/>
    </source>
</evidence>
<dbReference type="RefSeq" id="WP_073015116.1">
    <property type="nucleotide sequence ID" value="NZ_FRBW01000005.1"/>
</dbReference>
<evidence type="ECO:0000256" key="2">
    <source>
        <dbReference type="ARBA" id="ARBA00022448"/>
    </source>
</evidence>
<reference evidence="9 10" key="1">
    <citation type="submission" date="2016-11" db="EMBL/GenBank/DDBJ databases">
        <authorList>
            <person name="Jaros S."/>
            <person name="Januszkiewicz K."/>
            <person name="Wedrychowicz H."/>
        </authorList>
    </citation>
    <scope>NUCLEOTIDE SEQUENCE [LARGE SCALE GENOMIC DNA]</scope>
    <source>
        <strain evidence="9 10">DSM 22153</strain>
    </source>
</reference>
<dbReference type="InterPro" id="IPR051393">
    <property type="entry name" value="ABC_transporter_permease"/>
</dbReference>
<dbReference type="Pfam" id="PF00528">
    <property type="entry name" value="BPD_transp_1"/>
    <property type="match status" value="1"/>
</dbReference>
<keyword evidence="10" id="KW-1185">Reference proteome</keyword>
<accession>A0A1M7NVX8</accession>
<name>A0A1M7NVX8_9HYPH</name>
<dbReference type="GO" id="GO:0005886">
    <property type="term" value="C:plasma membrane"/>
    <property type="evidence" value="ECO:0007669"/>
    <property type="project" value="UniProtKB-SubCell"/>
</dbReference>
<dbReference type="Gene3D" id="1.10.3720.10">
    <property type="entry name" value="MetI-like"/>
    <property type="match status" value="1"/>
</dbReference>
<dbReference type="InterPro" id="IPR000515">
    <property type="entry name" value="MetI-like"/>
</dbReference>
<comment type="subcellular location">
    <subcellularLocation>
        <location evidence="1 7">Cell membrane</location>
        <topology evidence="1 7">Multi-pass membrane protein</topology>
    </subcellularLocation>
</comment>
<keyword evidence="6 7" id="KW-0472">Membrane</keyword>
<keyword evidence="3" id="KW-1003">Cell membrane</keyword>
<dbReference type="STRING" id="735517.SAMN05444272_4004"/>
<feature type="transmembrane region" description="Helical" evidence="7">
    <location>
        <begin position="262"/>
        <end position="286"/>
    </location>
</feature>
<dbReference type="InterPro" id="IPR035906">
    <property type="entry name" value="MetI-like_sf"/>
</dbReference>
<dbReference type="AlphaFoldDB" id="A0A1M7NVX8"/>
<feature type="transmembrane region" description="Helical" evidence="7">
    <location>
        <begin position="107"/>
        <end position="127"/>
    </location>
</feature>
<sequence length="293" mass="32340">MSIEPKRWRWTIPWLFLAPALIFFTWFKFVPILKGLIMSFYQVKFIGADRWVGLANFERALTDSALGAAALNTLIYVFSTTIAGGLLAFAVALILEGQALHIRIIRTAIFFPAVTSVAVLAEVWRILFYPAQTGVVNSILGLFGADPQGFMSDPNQALFVVILLQVWKNIPYSMVIFIAGLAGINRELYDAADVDGASPLRKLWHVTIPGLVPAFSVVIMLSFIRGFRVFTEIYTTTGGGPAGSTEVIMTSIFKTGFERLDYGYAAAVSFMLFTFTVGLTVAHVAIKNRFSRT</sequence>
<evidence type="ECO:0000256" key="4">
    <source>
        <dbReference type="ARBA" id="ARBA00022692"/>
    </source>
</evidence>
<dbReference type="CDD" id="cd06261">
    <property type="entry name" value="TM_PBP2"/>
    <property type="match status" value="1"/>
</dbReference>
<feature type="transmembrane region" description="Helical" evidence="7">
    <location>
        <begin position="203"/>
        <end position="224"/>
    </location>
</feature>
<evidence type="ECO:0000259" key="8">
    <source>
        <dbReference type="PROSITE" id="PS50928"/>
    </source>
</evidence>